<dbReference type="InterPro" id="IPR019340">
    <property type="entry name" value="Histone_AcTrfase_su3"/>
</dbReference>
<dbReference type="Gene3D" id="1.25.40.10">
    <property type="entry name" value="Tetratricopeptide repeat domain"/>
    <property type="match status" value="1"/>
</dbReference>
<gene>
    <name evidence="7" type="ORF">THRCLA_03991</name>
</gene>
<proteinExistence type="inferred from homology"/>
<evidence type="ECO:0000256" key="5">
    <source>
        <dbReference type="ARBA" id="ARBA00023242"/>
    </source>
</evidence>
<evidence type="ECO:0000256" key="4">
    <source>
        <dbReference type="ARBA" id="ARBA00023163"/>
    </source>
</evidence>
<dbReference type="InterPro" id="IPR011990">
    <property type="entry name" value="TPR-like_helical_dom_sf"/>
</dbReference>
<dbReference type="GO" id="GO:0005634">
    <property type="term" value="C:nucleus"/>
    <property type="evidence" value="ECO:0007669"/>
    <property type="project" value="UniProtKB-SubCell"/>
</dbReference>
<dbReference type="EMBL" id="JNBS01000799">
    <property type="protein sequence ID" value="OQS03700.1"/>
    <property type="molecule type" value="Genomic_DNA"/>
</dbReference>
<dbReference type="PANTHER" id="PTHR13556">
    <property type="entry name" value="TRANSCRIPTIONAL ADAPTER 3-RELATED"/>
    <property type="match status" value="1"/>
</dbReference>
<comment type="caution">
    <text evidence="7">The sequence shown here is derived from an EMBL/GenBank/DDBJ whole genome shotgun (WGS) entry which is preliminary data.</text>
</comment>
<evidence type="ECO:0000256" key="3">
    <source>
        <dbReference type="ARBA" id="ARBA00023015"/>
    </source>
</evidence>
<sequence>MGNRLSWRRKKKVKVEEAIVDVPEPFEAIPQEVVLPEEDAGSFWASMTGLRSGETKEAIPPIDVSNVEKLDPNVLSSNEILDIKEVSKELEHRIDHCDQIADKVYLNFNLGLSYYATGRRLDACAQFKQVISLDDTFGRAYTLLAHFLLEEGTPSIQMLQDIVKYLEKALLHDLSEYRENTILLAEVYCLLNDQTSALHTYSLLDNVDKEWQNTYHQAQCHWELQQYKESMSLLQSLASLSEENASKAVVLADVRGIVRALTNEKTRLARLRNCIERVDIMVPSALSEPPLGLRAGDAAAGRGRLWVQHTAFPTIKKSCGLTGSFRAMKKQTSYRVLQELRTAQNVVGDQLGDFRKKLQELDEWIATTQTLVSSNATPDIKRKKKKEKRSEILNEQEPLTQNATPEQVLAKETIAVERTNQDMVIAVPGLDAVLPPDKPDEMDLLPETPCTTTGCWQLLREQTFFKGISSHDIDVALEIEQALVSSPMEPSTDSDDGNKMSPARKPHLNGDNTPCLTSRVLGVLVSENDQQDKEKECPEEKTLPLKIEKDVAMDFVADVNMYLRKELVSIGLVVDGDDVAAMDDSEIAVELRKCERELGNQIQINNDRKSALYHAVIAASATETEMIAARDSERAILKKYQKLVRKKQDAKRKRKHNSKKLSKKQKEI</sequence>
<evidence type="ECO:0000256" key="6">
    <source>
        <dbReference type="SAM" id="MobiDB-lite"/>
    </source>
</evidence>
<dbReference type="AlphaFoldDB" id="A0A1W0A0Z9"/>
<dbReference type="PANTHER" id="PTHR13556:SF2">
    <property type="entry name" value="TRANSCRIPTIONAL ADAPTER 3"/>
    <property type="match status" value="1"/>
</dbReference>
<keyword evidence="3" id="KW-0805">Transcription regulation</keyword>
<keyword evidence="4" id="KW-0804">Transcription</keyword>
<feature type="region of interest" description="Disordered" evidence="6">
    <location>
        <begin position="377"/>
        <end position="404"/>
    </location>
</feature>
<feature type="region of interest" description="Disordered" evidence="6">
    <location>
        <begin position="644"/>
        <end position="668"/>
    </location>
</feature>
<accession>A0A1W0A0Z9</accession>
<dbReference type="GO" id="GO:0000124">
    <property type="term" value="C:SAGA complex"/>
    <property type="evidence" value="ECO:0007669"/>
    <property type="project" value="TreeGrafter"/>
</dbReference>
<dbReference type="GO" id="GO:0003713">
    <property type="term" value="F:transcription coactivator activity"/>
    <property type="evidence" value="ECO:0007669"/>
    <property type="project" value="TreeGrafter"/>
</dbReference>
<dbReference type="Proteomes" id="UP000243217">
    <property type="component" value="Unassembled WGS sequence"/>
</dbReference>
<dbReference type="Pfam" id="PF10198">
    <property type="entry name" value="Ada3"/>
    <property type="match status" value="1"/>
</dbReference>
<protein>
    <submittedName>
        <fullName evidence="7">Uncharacterized protein</fullName>
    </submittedName>
</protein>
<comment type="subcellular location">
    <subcellularLocation>
        <location evidence="1">Nucleus</location>
    </subcellularLocation>
</comment>
<dbReference type="SUPFAM" id="SSF48452">
    <property type="entry name" value="TPR-like"/>
    <property type="match status" value="1"/>
</dbReference>
<dbReference type="GO" id="GO:0006357">
    <property type="term" value="P:regulation of transcription by RNA polymerase II"/>
    <property type="evidence" value="ECO:0007669"/>
    <property type="project" value="TreeGrafter"/>
</dbReference>
<name>A0A1W0A0Z9_9STRA</name>
<feature type="region of interest" description="Disordered" evidence="6">
    <location>
        <begin position="485"/>
        <end position="514"/>
    </location>
</feature>
<keyword evidence="8" id="KW-1185">Reference proteome</keyword>
<evidence type="ECO:0000256" key="2">
    <source>
        <dbReference type="ARBA" id="ARBA00005330"/>
    </source>
</evidence>
<organism evidence="7 8">
    <name type="scientific">Thraustotheca clavata</name>
    <dbReference type="NCBI Taxonomy" id="74557"/>
    <lineage>
        <taxon>Eukaryota</taxon>
        <taxon>Sar</taxon>
        <taxon>Stramenopiles</taxon>
        <taxon>Oomycota</taxon>
        <taxon>Saprolegniomycetes</taxon>
        <taxon>Saprolegniales</taxon>
        <taxon>Achlyaceae</taxon>
        <taxon>Thraustotheca</taxon>
    </lineage>
</organism>
<comment type="similarity">
    <text evidence="2">Belongs to the NGG1 family.</text>
</comment>
<evidence type="ECO:0000313" key="8">
    <source>
        <dbReference type="Proteomes" id="UP000243217"/>
    </source>
</evidence>
<keyword evidence="5" id="KW-0539">Nucleus</keyword>
<dbReference type="OrthoDB" id="78666at2759"/>
<evidence type="ECO:0000256" key="1">
    <source>
        <dbReference type="ARBA" id="ARBA00004123"/>
    </source>
</evidence>
<evidence type="ECO:0000313" key="7">
    <source>
        <dbReference type="EMBL" id="OQS03700.1"/>
    </source>
</evidence>
<reference evidence="7 8" key="1">
    <citation type="journal article" date="2014" name="Genome Biol. Evol.">
        <title>The secreted proteins of Achlya hypogyna and Thraustotheca clavata identify the ancestral oomycete secretome and reveal gene acquisitions by horizontal gene transfer.</title>
        <authorList>
            <person name="Misner I."/>
            <person name="Blouin N."/>
            <person name="Leonard G."/>
            <person name="Richards T.A."/>
            <person name="Lane C.E."/>
        </authorList>
    </citation>
    <scope>NUCLEOTIDE SEQUENCE [LARGE SCALE GENOMIC DNA]</scope>
    <source>
        <strain evidence="7 8">ATCC 34112</strain>
    </source>
</reference>